<dbReference type="PANTHER" id="PTHR33346:SF5">
    <property type="entry name" value="DEHYDRIN LEA-RELATED"/>
    <property type="match status" value="1"/>
</dbReference>
<proteinExistence type="inferred from homology"/>
<evidence type="ECO:0000256" key="2">
    <source>
        <dbReference type="RuleBase" id="RU003995"/>
    </source>
</evidence>
<dbReference type="InterPro" id="IPR000167">
    <property type="entry name" value="Dehydrin"/>
</dbReference>
<reference evidence="4 5" key="1">
    <citation type="submission" date="2021-02" db="EMBL/GenBank/DDBJ databases">
        <title>Plant Genome Project.</title>
        <authorList>
            <person name="Zhang R.-G."/>
        </authorList>
    </citation>
    <scope>NUCLEOTIDE SEQUENCE [LARGE SCALE GENOMIC DNA]</scope>
    <source>
        <tissue evidence="4">Leaves</tissue>
    </source>
</reference>
<evidence type="ECO:0000256" key="1">
    <source>
        <dbReference type="ARBA" id="ARBA00008403"/>
    </source>
</evidence>
<dbReference type="PROSITE" id="PS00823">
    <property type="entry name" value="DEHYDRIN_2"/>
    <property type="match status" value="1"/>
</dbReference>
<feature type="compositionally biased region" description="Low complexity" evidence="3">
    <location>
        <begin position="155"/>
        <end position="169"/>
    </location>
</feature>
<feature type="compositionally biased region" description="Low complexity" evidence="3">
    <location>
        <begin position="108"/>
        <end position="118"/>
    </location>
</feature>
<dbReference type="Proteomes" id="UP000827721">
    <property type="component" value="Unassembled WGS sequence"/>
</dbReference>
<dbReference type="Pfam" id="PF00257">
    <property type="entry name" value="Dehydrin"/>
    <property type="match status" value="1"/>
</dbReference>
<comment type="similarity">
    <text evidence="1 2">Belongs to the plant dehydrin family.</text>
</comment>
<name>A0ABQ8IEA6_9ROSI</name>
<evidence type="ECO:0000313" key="5">
    <source>
        <dbReference type="Proteomes" id="UP000827721"/>
    </source>
</evidence>
<comment type="caution">
    <text evidence="4">The sequence shown here is derived from an EMBL/GenBank/DDBJ whole genome shotgun (WGS) entry which is preliminary data.</text>
</comment>
<keyword evidence="5" id="KW-1185">Reference proteome</keyword>
<organism evidence="4 5">
    <name type="scientific">Xanthoceras sorbifolium</name>
    <dbReference type="NCBI Taxonomy" id="99658"/>
    <lineage>
        <taxon>Eukaryota</taxon>
        <taxon>Viridiplantae</taxon>
        <taxon>Streptophyta</taxon>
        <taxon>Embryophyta</taxon>
        <taxon>Tracheophyta</taxon>
        <taxon>Spermatophyta</taxon>
        <taxon>Magnoliopsida</taxon>
        <taxon>eudicotyledons</taxon>
        <taxon>Gunneridae</taxon>
        <taxon>Pentapetalae</taxon>
        <taxon>rosids</taxon>
        <taxon>malvids</taxon>
        <taxon>Sapindales</taxon>
        <taxon>Sapindaceae</taxon>
        <taxon>Xanthoceroideae</taxon>
        <taxon>Xanthoceras</taxon>
    </lineage>
</organism>
<protein>
    <recommendedName>
        <fullName evidence="6">Dehydrin</fullName>
    </recommendedName>
</protein>
<feature type="region of interest" description="Disordered" evidence="3">
    <location>
        <begin position="56"/>
        <end position="197"/>
    </location>
</feature>
<dbReference type="PANTHER" id="PTHR33346">
    <property type="entry name" value="DEHYDRIN XERO 2-RELATED"/>
    <property type="match status" value="1"/>
</dbReference>
<feature type="region of interest" description="Disordered" evidence="3">
    <location>
        <begin position="1"/>
        <end position="21"/>
    </location>
</feature>
<feature type="compositionally biased region" description="Basic and acidic residues" evidence="3">
    <location>
        <begin position="175"/>
        <end position="197"/>
    </location>
</feature>
<dbReference type="InterPro" id="IPR030513">
    <property type="entry name" value="Dehydrin_CS"/>
</dbReference>
<gene>
    <name evidence="4" type="ORF">JRO89_XS02G0037300</name>
</gene>
<evidence type="ECO:0000313" key="4">
    <source>
        <dbReference type="EMBL" id="KAH7575026.1"/>
    </source>
</evidence>
<feature type="compositionally biased region" description="Basic and acidic residues" evidence="3">
    <location>
        <begin position="134"/>
        <end position="153"/>
    </location>
</feature>
<feature type="compositionally biased region" description="Basic and acidic residues" evidence="3">
    <location>
        <begin position="94"/>
        <end position="107"/>
    </location>
</feature>
<evidence type="ECO:0000256" key="3">
    <source>
        <dbReference type="SAM" id="MobiDB-lite"/>
    </source>
</evidence>
<dbReference type="EMBL" id="JAFEMO010000002">
    <property type="protein sequence ID" value="KAH7575026.1"/>
    <property type="molecule type" value="Genomic_DNA"/>
</dbReference>
<sequence>MADVRDQYGNPIQLTDEYGNPVQLTDEYGNPMHLSGIATTKTITVETPAVYAGAGSAQLHGGAPTRGVLPQHGVEHRGQTGEHGGNLGTQIGAERAKEKDELDRGGEIQRSSSSSSGSSEDDGQGGRRKKKGLKDKIKEKFSGGSKNKNDHHTGQTKTVTATTTTTTGTGVSGQHQEHEKKSMMEKIKEKLPGHHTH</sequence>
<evidence type="ECO:0008006" key="6">
    <source>
        <dbReference type="Google" id="ProtNLM"/>
    </source>
</evidence>
<accession>A0ABQ8IEA6</accession>